<organism evidence="1">
    <name type="scientific">Streptomyces globisporus</name>
    <dbReference type="NCBI Taxonomy" id="1908"/>
    <lineage>
        <taxon>Bacteria</taxon>
        <taxon>Bacillati</taxon>
        <taxon>Actinomycetota</taxon>
        <taxon>Actinomycetes</taxon>
        <taxon>Kitasatosporales</taxon>
        <taxon>Streptomycetaceae</taxon>
        <taxon>Streptomyces</taxon>
    </lineage>
</organism>
<dbReference type="AlphaFoldDB" id="A0A927BMW4"/>
<evidence type="ECO:0000313" key="1">
    <source>
        <dbReference type="EMBL" id="MBD2829913.1"/>
    </source>
</evidence>
<sequence length="118" mass="13177">MSTTSSTSLGADFSYEAVTNRWLDTINNGENTVEQESAIVDALTAAQVEAFEEMLPEGCYWQIEEGSLLYTRQDIDAVDRKDLEHYLARSAEIVSERLPEIEPRALAEFEAKALAENS</sequence>
<dbReference type="EMBL" id="JACWUS010000005">
    <property type="protein sequence ID" value="MBD2829913.1"/>
    <property type="molecule type" value="Genomic_DNA"/>
</dbReference>
<comment type="caution">
    <text evidence="1">The sequence shown here is derived from an EMBL/GenBank/DDBJ whole genome shotgun (WGS) entry which is preliminary data.</text>
</comment>
<protein>
    <submittedName>
        <fullName evidence="1">Uncharacterized protein</fullName>
    </submittedName>
</protein>
<name>A0A927BMW4_STRGL</name>
<accession>A0A927BMW4</accession>
<proteinExistence type="predicted"/>
<gene>
    <name evidence="1" type="ORF">ID875_21355</name>
</gene>
<reference evidence="1" key="1">
    <citation type="journal article" date="2020" name="PLoS ONE">
        <title>Isolation and characterization of Streptomyces bacteriophages and Streptomyces strains encoding biosynthetic arsenals: Streptomyces strains and phages for antibiotic discovery.</title>
        <authorList>
            <person name="Montano E.T."/>
            <person name="Nideffer J.F."/>
            <person name="Brumage L."/>
            <person name="Erb M."/>
            <person name="Derman A.I."/>
            <person name="Davis J.P."/>
            <person name="Estrada E."/>
            <person name="Fu S."/>
            <person name="Le D."/>
            <person name="Vuppala A."/>
            <person name="Tran C."/>
            <person name="Luterstein E."/>
            <person name="Lakkaraju S."/>
            <person name="Panchagnula S."/>
            <person name="Ren C."/>
            <person name="Doan J."/>
            <person name="Tran S."/>
            <person name="Soriano J."/>
            <person name="Fujita Y."/>
            <person name="Gutala P."/>
            <person name="Fujii Q."/>
            <person name="Lee M."/>
            <person name="Bui A."/>
            <person name="Villarreal C."/>
            <person name="Shing S.R."/>
            <person name="Kim S."/>
            <person name="Freeman D."/>
            <person name="Racha V."/>
            <person name="Ho A."/>
            <person name="Kumar P."/>
            <person name="Falah K."/>
            <person name="Dawson T."/>
            <person name="Enustun E."/>
            <person name="Prichard A."/>
            <person name="Gomez A."/>
            <person name="Khanna K."/>
            <person name="Trigg S."/>
            <person name="Fernandez L."/>
            <person name="Pogliano K."/>
            <person name="Pogliano J."/>
        </authorList>
    </citation>
    <scope>NUCLEOTIDE SEQUENCE</scope>
    <source>
        <strain evidence="1">QF2</strain>
    </source>
</reference>